<feature type="region of interest" description="Disordered" evidence="3">
    <location>
        <begin position="1"/>
        <end position="21"/>
    </location>
</feature>
<name>A0A967EX48_9PROT</name>
<dbReference type="SUPFAM" id="SSF48498">
    <property type="entry name" value="Tetracyclin repressor-like, C-terminal domain"/>
    <property type="match status" value="1"/>
</dbReference>
<dbReference type="GO" id="GO:0003677">
    <property type="term" value="F:DNA binding"/>
    <property type="evidence" value="ECO:0007669"/>
    <property type="project" value="UniProtKB-UniRule"/>
</dbReference>
<dbReference type="Gene3D" id="1.10.10.60">
    <property type="entry name" value="Homeodomain-like"/>
    <property type="match status" value="1"/>
</dbReference>
<dbReference type="InterPro" id="IPR009057">
    <property type="entry name" value="Homeodomain-like_sf"/>
</dbReference>
<dbReference type="Proteomes" id="UP000761264">
    <property type="component" value="Unassembled WGS sequence"/>
</dbReference>
<dbReference type="Pfam" id="PF00440">
    <property type="entry name" value="TetR_N"/>
    <property type="match status" value="1"/>
</dbReference>
<feature type="domain" description="HTH tetR-type" evidence="4">
    <location>
        <begin position="26"/>
        <end position="86"/>
    </location>
</feature>
<evidence type="ECO:0000313" key="6">
    <source>
        <dbReference type="Proteomes" id="UP000761264"/>
    </source>
</evidence>
<feature type="DNA-binding region" description="H-T-H motif" evidence="2">
    <location>
        <begin position="49"/>
        <end position="68"/>
    </location>
</feature>
<proteinExistence type="predicted"/>
<sequence length="227" mass="25382">MSETATKENLGKEVEKEETGPGHIRLRNRALILQAAEEVFAEQGYRGATTAAIAERAGLPKANVHYYFGTKETLYRAVLDDILALWLGELDRLTEDSDPAEALADYIKAKVVHSRERPLASRVYANEMIRGAKHTGDFLKNDLKSLVKRKSRVLESWVAQGKMEPIDPVHLFSVIWAATQHYADFEVQVAALVGRRQMTARDFDEAADTIVRMVLRGCGLHYGKAAE</sequence>
<accession>A0A967EX48</accession>
<dbReference type="GO" id="GO:0045892">
    <property type="term" value="P:negative regulation of DNA-templated transcription"/>
    <property type="evidence" value="ECO:0007669"/>
    <property type="project" value="InterPro"/>
</dbReference>
<evidence type="ECO:0000313" key="5">
    <source>
        <dbReference type="EMBL" id="NIA67685.1"/>
    </source>
</evidence>
<dbReference type="InterPro" id="IPR050109">
    <property type="entry name" value="HTH-type_TetR-like_transc_reg"/>
</dbReference>
<dbReference type="PANTHER" id="PTHR30328:SF54">
    <property type="entry name" value="HTH-TYPE TRANSCRIPTIONAL REPRESSOR SCO4008"/>
    <property type="match status" value="1"/>
</dbReference>
<dbReference type="RefSeq" id="WP_167221471.1">
    <property type="nucleotide sequence ID" value="NZ_JAAQPH010000002.1"/>
</dbReference>
<dbReference type="InterPro" id="IPR001647">
    <property type="entry name" value="HTH_TetR"/>
</dbReference>
<evidence type="ECO:0000256" key="2">
    <source>
        <dbReference type="PROSITE-ProRule" id="PRU00335"/>
    </source>
</evidence>
<dbReference type="PROSITE" id="PS50977">
    <property type="entry name" value="HTH_TETR_2"/>
    <property type="match status" value="1"/>
</dbReference>
<comment type="caution">
    <text evidence="5">The sequence shown here is derived from an EMBL/GenBank/DDBJ whole genome shotgun (WGS) entry which is preliminary data.</text>
</comment>
<reference evidence="5" key="1">
    <citation type="submission" date="2020-03" db="EMBL/GenBank/DDBJ databases">
        <title>Genome of Pelagibius litoralis DSM 21314T.</title>
        <authorList>
            <person name="Wang G."/>
        </authorList>
    </citation>
    <scope>NUCLEOTIDE SEQUENCE</scope>
    <source>
        <strain evidence="5">DSM 21314</strain>
    </source>
</reference>
<feature type="compositionally biased region" description="Basic and acidic residues" evidence="3">
    <location>
        <begin position="1"/>
        <end position="20"/>
    </location>
</feature>
<dbReference type="Pfam" id="PF08362">
    <property type="entry name" value="TetR_C_3"/>
    <property type="match status" value="1"/>
</dbReference>
<protein>
    <submittedName>
        <fullName evidence="5">TetR family transcriptional regulator</fullName>
    </submittedName>
</protein>
<dbReference type="PRINTS" id="PR00455">
    <property type="entry name" value="HTHTETR"/>
</dbReference>
<evidence type="ECO:0000256" key="1">
    <source>
        <dbReference type="ARBA" id="ARBA00023125"/>
    </source>
</evidence>
<dbReference type="InterPro" id="IPR036271">
    <property type="entry name" value="Tet_transcr_reg_TetR-rel_C_sf"/>
</dbReference>
<evidence type="ECO:0000256" key="3">
    <source>
        <dbReference type="SAM" id="MobiDB-lite"/>
    </source>
</evidence>
<organism evidence="5 6">
    <name type="scientific">Pelagibius litoralis</name>
    <dbReference type="NCBI Taxonomy" id="374515"/>
    <lineage>
        <taxon>Bacteria</taxon>
        <taxon>Pseudomonadati</taxon>
        <taxon>Pseudomonadota</taxon>
        <taxon>Alphaproteobacteria</taxon>
        <taxon>Rhodospirillales</taxon>
        <taxon>Rhodovibrionaceae</taxon>
        <taxon>Pelagibius</taxon>
    </lineage>
</organism>
<gene>
    <name evidence="5" type="ORF">HBA54_03700</name>
</gene>
<dbReference type="PANTHER" id="PTHR30328">
    <property type="entry name" value="TRANSCRIPTIONAL REPRESSOR"/>
    <property type="match status" value="1"/>
</dbReference>
<keyword evidence="1 2" id="KW-0238">DNA-binding</keyword>
<dbReference type="AlphaFoldDB" id="A0A967EX48"/>
<dbReference type="Gene3D" id="1.10.357.10">
    <property type="entry name" value="Tetracycline Repressor, domain 2"/>
    <property type="match status" value="1"/>
</dbReference>
<dbReference type="InterPro" id="IPR013573">
    <property type="entry name" value="Tscrpt_reg_YcdC_C"/>
</dbReference>
<keyword evidence="6" id="KW-1185">Reference proteome</keyword>
<dbReference type="EMBL" id="JAAQPH010000002">
    <property type="protein sequence ID" value="NIA67685.1"/>
    <property type="molecule type" value="Genomic_DNA"/>
</dbReference>
<dbReference type="SUPFAM" id="SSF46689">
    <property type="entry name" value="Homeodomain-like"/>
    <property type="match status" value="1"/>
</dbReference>
<evidence type="ECO:0000259" key="4">
    <source>
        <dbReference type="PROSITE" id="PS50977"/>
    </source>
</evidence>